<reference evidence="2" key="1">
    <citation type="submission" date="2018-06" db="EMBL/GenBank/DDBJ databases">
        <authorList>
            <person name="Zhirakovskaya E."/>
        </authorList>
    </citation>
    <scope>NUCLEOTIDE SEQUENCE</scope>
</reference>
<dbReference type="InterPro" id="IPR029058">
    <property type="entry name" value="AB_hydrolase_fold"/>
</dbReference>
<dbReference type="PANTHER" id="PTHR37946">
    <property type="entry name" value="SLL1969 PROTEIN"/>
    <property type="match status" value="1"/>
</dbReference>
<dbReference type="AlphaFoldDB" id="A0A3B1CM13"/>
<evidence type="ECO:0000313" key="2">
    <source>
        <dbReference type="EMBL" id="VAX29362.1"/>
    </source>
</evidence>
<accession>A0A3B1CM13</accession>
<sequence length="342" mass="37900">MDPFPDVIFHQGFKDCPCCLFIHGLGMSLNIWAEPEKTRILAGKFPITVLLSREPGDIEVTGLNGPSASSGLSVEPILSNRITTGLKPEELKTVFHDLKMEGCTVMAYSQKRPASDCISLVKELELLLKHYRQFTKNGIVFITHSRGGLVARKAIELLNLKCQALITLATPHHGSNLAKLAGSLSGVSRIIYPFFENAEKGTARSTIKRIMEFLKSEAIRELLPESPFIAGFDNSRLTTIKTLSFGGTDPTLLTIYRWREDRTKGVMTPEKLFSIPEILTSLIPEGRLPEELIRGKGDGLVSKRSSEAPHTNEHHNLALNHARILFDPVVRKTVSSFVRATC</sequence>
<name>A0A3B1CM13_9ZZZZ</name>
<evidence type="ECO:0000259" key="1">
    <source>
        <dbReference type="Pfam" id="PF07819"/>
    </source>
</evidence>
<organism evidence="2">
    <name type="scientific">hydrothermal vent metagenome</name>
    <dbReference type="NCBI Taxonomy" id="652676"/>
    <lineage>
        <taxon>unclassified sequences</taxon>
        <taxon>metagenomes</taxon>
        <taxon>ecological metagenomes</taxon>
    </lineage>
</organism>
<dbReference type="EMBL" id="UOGH01000113">
    <property type="protein sequence ID" value="VAX29362.1"/>
    <property type="molecule type" value="Genomic_DNA"/>
</dbReference>
<gene>
    <name evidence="2" type="ORF">MNBD_NITROSPIRAE02-317</name>
</gene>
<proteinExistence type="predicted"/>
<feature type="domain" description="GPI inositol-deacylase PGAP1-like alpha/beta" evidence="1">
    <location>
        <begin position="125"/>
        <end position="178"/>
    </location>
</feature>
<dbReference type="InterPro" id="IPR012908">
    <property type="entry name" value="PGAP1-ab_dom-like"/>
</dbReference>
<dbReference type="GO" id="GO:0016788">
    <property type="term" value="F:hydrolase activity, acting on ester bonds"/>
    <property type="evidence" value="ECO:0007669"/>
    <property type="project" value="InterPro"/>
</dbReference>
<dbReference type="SUPFAM" id="SSF53474">
    <property type="entry name" value="alpha/beta-Hydrolases"/>
    <property type="match status" value="1"/>
</dbReference>
<dbReference type="Gene3D" id="3.40.50.1820">
    <property type="entry name" value="alpha/beta hydrolase"/>
    <property type="match status" value="1"/>
</dbReference>
<dbReference type="Pfam" id="PF07819">
    <property type="entry name" value="PGAP1"/>
    <property type="match status" value="1"/>
</dbReference>
<dbReference type="PANTHER" id="PTHR37946:SF1">
    <property type="entry name" value="SLL1969 PROTEIN"/>
    <property type="match status" value="1"/>
</dbReference>
<protein>
    <recommendedName>
        <fullName evidence="1">GPI inositol-deacylase PGAP1-like alpha/beta domain-containing protein</fullName>
    </recommendedName>
</protein>